<dbReference type="Proteomes" id="UP000290273">
    <property type="component" value="Unassembled WGS sequence"/>
</dbReference>
<keyword evidence="1" id="KW-1133">Transmembrane helix</keyword>
<name>A0ABY0EMV9_CLOTA</name>
<evidence type="ECO:0000313" key="4">
    <source>
        <dbReference type="Proteomes" id="UP000290273"/>
    </source>
</evidence>
<feature type="domain" description="DUF4179" evidence="2">
    <location>
        <begin position="45"/>
        <end position="129"/>
    </location>
</feature>
<protein>
    <submittedName>
        <fullName evidence="3">DUF4179 domain-containing protein</fullName>
    </submittedName>
</protein>
<accession>A0ABY0EMV9</accession>
<feature type="transmembrane region" description="Helical" evidence="1">
    <location>
        <begin position="53"/>
        <end position="72"/>
    </location>
</feature>
<evidence type="ECO:0000313" key="3">
    <source>
        <dbReference type="EMBL" id="RXI54272.1"/>
    </source>
</evidence>
<sequence length="338" mass="38712">MLYKKEELTVKDYNLDEIFKQVKKDTVDEEFHKFYTKTLNSLPNKKRKLNKSIIAAASVFLIAMLSFSPIVFGGDMPILKNIKNIFFAPEQYVKYAQGIDTEVDLGNFRVSLHDIIYDNNFLIYSYTVSKLDGKPFTQDEEMIAVGLYLKIKTTEGLGGSEFNRVKNSPSEITIIQYANITNLNLPNKLKFSMLASNFIEDIETTIDVEIEKSEINKYSKKVNIDKNIKIDNGNLCIDSICFSPFGAVFTGKNIGKWYLHNDSPYRVTILDGNGKEIFINRSGASYNHNDNIVKFYKELELAQYKDSKTITLKVYDTRTYKELNDSSVTIDVPKCNIK</sequence>
<proteinExistence type="predicted"/>
<gene>
    <name evidence="3" type="ORF">DP131_10605</name>
</gene>
<evidence type="ECO:0000256" key="1">
    <source>
        <dbReference type="SAM" id="Phobius"/>
    </source>
</evidence>
<reference evidence="3 4" key="1">
    <citation type="submission" date="2018-06" db="EMBL/GenBank/DDBJ databases">
        <title>Genome conservation of Clostridium tetani.</title>
        <authorList>
            <person name="Bruggemann H."/>
            <person name="Popoff M.R."/>
        </authorList>
    </citation>
    <scope>NUCLEOTIDE SEQUENCE [LARGE SCALE GENOMIC DNA]</scope>
    <source>
        <strain evidence="3 4">63.05</strain>
    </source>
</reference>
<keyword evidence="1" id="KW-0812">Transmembrane</keyword>
<organism evidence="3 4">
    <name type="scientific">Clostridium tetani</name>
    <dbReference type="NCBI Taxonomy" id="1513"/>
    <lineage>
        <taxon>Bacteria</taxon>
        <taxon>Bacillati</taxon>
        <taxon>Bacillota</taxon>
        <taxon>Clostridia</taxon>
        <taxon>Eubacteriales</taxon>
        <taxon>Clostridiaceae</taxon>
        <taxon>Clostridium</taxon>
    </lineage>
</organism>
<dbReference type="EMBL" id="QMAU01000041">
    <property type="protein sequence ID" value="RXI54272.1"/>
    <property type="molecule type" value="Genomic_DNA"/>
</dbReference>
<keyword evidence="1" id="KW-0472">Membrane</keyword>
<dbReference type="Pfam" id="PF13786">
    <property type="entry name" value="DUF4179"/>
    <property type="match status" value="1"/>
</dbReference>
<dbReference type="InterPro" id="IPR025436">
    <property type="entry name" value="DUF4179"/>
</dbReference>
<comment type="caution">
    <text evidence="3">The sequence shown here is derived from an EMBL/GenBank/DDBJ whole genome shotgun (WGS) entry which is preliminary data.</text>
</comment>
<evidence type="ECO:0000259" key="2">
    <source>
        <dbReference type="Pfam" id="PF13786"/>
    </source>
</evidence>